<evidence type="ECO:0000313" key="4">
    <source>
        <dbReference type="EMBL" id="KAF6145760.1"/>
    </source>
</evidence>
<dbReference type="SUPFAM" id="SSF50978">
    <property type="entry name" value="WD40 repeat-like"/>
    <property type="match status" value="1"/>
</dbReference>
<dbReference type="PANTHER" id="PTHR18763">
    <property type="entry name" value="WD-REPEAT PROTEIN 18"/>
    <property type="match status" value="1"/>
</dbReference>
<keyword evidence="5" id="KW-1185">Reference proteome</keyword>
<dbReference type="GO" id="GO:0005656">
    <property type="term" value="C:nuclear pre-replicative complex"/>
    <property type="evidence" value="ECO:0007669"/>
    <property type="project" value="TreeGrafter"/>
</dbReference>
<dbReference type="PROSITE" id="PS00678">
    <property type="entry name" value="WD_REPEATS_1"/>
    <property type="match status" value="1"/>
</dbReference>
<dbReference type="PANTHER" id="PTHR18763:SF0">
    <property type="entry name" value="WD REPEAT-CONTAINING PROTEIN 18"/>
    <property type="match status" value="1"/>
</dbReference>
<dbReference type="Proteomes" id="UP000541444">
    <property type="component" value="Unassembled WGS sequence"/>
</dbReference>
<dbReference type="OrthoDB" id="6252103at2759"/>
<gene>
    <name evidence="4" type="ORF">GIB67_016209</name>
</gene>
<dbReference type="InterPro" id="IPR020472">
    <property type="entry name" value="WD40_PAC1"/>
</dbReference>
<dbReference type="InterPro" id="IPR019775">
    <property type="entry name" value="WD40_repeat_CS"/>
</dbReference>
<name>A0A7J7LTB1_9MAGN</name>
<reference evidence="4 5" key="1">
    <citation type="journal article" date="2020" name="IScience">
        <title>Genome Sequencing of the Endangered Kingdonia uniflora (Circaeasteraceae, Ranunculales) Reveals Potential Mechanisms of Evolutionary Specialization.</title>
        <authorList>
            <person name="Sun Y."/>
            <person name="Deng T."/>
            <person name="Zhang A."/>
            <person name="Moore M.J."/>
            <person name="Landis J.B."/>
            <person name="Lin N."/>
            <person name="Zhang H."/>
            <person name="Zhang X."/>
            <person name="Huang J."/>
            <person name="Zhang X."/>
            <person name="Sun H."/>
            <person name="Wang H."/>
        </authorList>
    </citation>
    <scope>NUCLEOTIDE SEQUENCE [LARGE SCALE GENOMIC DNA]</scope>
    <source>
        <strain evidence="4">TB1705</strain>
        <tissue evidence="4">Leaf</tissue>
    </source>
</reference>
<evidence type="ECO:0000256" key="2">
    <source>
        <dbReference type="ARBA" id="ARBA00022737"/>
    </source>
</evidence>
<dbReference type="PROSITE" id="PS50294">
    <property type="entry name" value="WD_REPEATS_REGION"/>
    <property type="match status" value="2"/>
</dbReference>
<dbReference type="SMART" id="SM00320">
    <property type="entry name" value="WD40"/>
    <property type="match status" value="5"/>
</dbReference>
<keyword evidence="2" id="KW-0677">Repeat</keyword>
<feature type="repeat" description="WD" evidence="3">
    <location>
        <begin position="259"/>
        <end position="300"/>
    </location>
</feature>
<dbReference type="InterPro" id="IPR001680">
    <property type="entry name" value="WD40_rpt"/>
</dbReference>
<dbReference type="GO" id="GO:0120330">
    <property type="term" value="C:rixosome complex"/>
    <property type="evidence" value="ECO:0007669"/>
    <property type="project" value="TreeGrafter"/>
</dbReference>
<proteinExistence type="predicted"/>
<dbReference type="AlphaFoldDB" id="A0A7J7LTB1"/>
<dbReference type="PRINTS" id="PR00320">
    <property type="entry name" value="GPROTEINBRPT"/>
</dbReference>
<feature type="repeat" description="WD" evidence="3">
    <location>
        <begin position="116"/>
        <end position="147"/>
    </location>
</feature>
<comment type="caution">
    <text evidence="4">The sequence shown here is derived from an EMBL/GenBank/DDBJ whole genome shotgun (WGS) entry which is preliminary data.</text>
</comment>
<keyword evidence="1 3" id="KW-0853">WD repeat</keyword>
<dbReference type="Pfam" id="PF00400">
    <property type="entry name" value="WD40"/>
    <property type="match status" value="3"/>
</dbReference>
<dbReference type="InterPro" id="IPR015943">
    <property type="entry name" value="WD40/YVTN_repeat-like_dom_sf"/>
</dbReference>
<evidence type="ECO:0000256" key="3">
    <source>
        <dbReference type="PROSITE-ProRule" id="PRU00221"/>
    </source>
</evidence>
<evidence type="ECO:0000313" key="5">
    <source>
        <dbReference type="Proteomes" id="UP000541444"/>
    </source>
</evidence>
<accession>A0A7J7LTB1</accession>
<dbReference type="GO" id="GO:0006261">
    <property type="term" value="P:DNA-templated DNA replication"/>
    <property type="evidence" value="ECO:0007669"/>
    <property type="project" value="TreeGrafter"/>
</dbReference>
<protein>
    <submittedName>
        <fullName evidence="4">Uncharacterized protein</fullName>
    </submittedName>
</protein>
<dbReference type="InterPro" id="IPR045227">
    <property type="entry name" value="WDR18/Ipi3/RID3"/>
</dbReference>
<dbReference type="PROSITE" id="PS50082">
    <property type="entry name" value="WD_REPEATS_2"/>
    <property type="match status" value="2"/>
</dbReference>
<organism evidence="4 5">
    <name type="scientific">Kingdonia uniflora</name>
    <dbReference type="NCBI Taxonomy" id="39325"/>
    <lineage>
        <taxon>Eukaryota</taxon>
        <taxon>Viridiplantae</taxon>
        <taxon>Streptophyta</taxon>
        <taxon>Embryophyta</taxon>
        <taxon>Tracheophyta</taxon>
        <taxon>Spermatophyta</taxon>
        <taxon>Magnoliopsida</taxon>
        <taxon>Ranunculales</taxon>
        <taxon>Circaeasteraceae</taxon>
        <taxon>Kingdonia</taxon>
    </lineage>
</organism>
<dbReference type="GO" id="GO:0006364">
    <property type="term" value="P:rRNA processing"/>
    <property type="evidence" value="ECO:0007669"/>
    <property type="project" value="TreeGrafter"/>
</dbReference>
<sequence>MELVIASSPSDSGIACWDLQSGAEQLRYKSCTSPPHGLTCVGGRFLASSQLRQSNSSSGSVLYWSWNRPQPEVKSFPAEPIKALVSNSDGAYIIGGGASGNIFVWEAVSGRLLKMWNAHYRAVTCLVFSEDESVLISGAEDGCVRVWIFDDIGMQAEACLYVHSFSEHTLSLTDIVSGYGGCNAIIISSSEDRTCKVWSVSKGKLLRNIIFPSVIDAIALDPGEDVFYAGSRDGKIYICALNAESDPNSKIGMHIIGAITDYSAAITCLSFSKDGVRLVSGSEDGTIRIWDTKSRQIVRRFKHSKGPVNNVLVVRTQAELENTGTSLSRKQALRLPPPLNKYTSSTDESVDLRPMTTLHSPSCGSLDAFYLSSHVMDLQVEQLQV</sequence>
<dbReference type="EMBL" id="JACGCM010002030">
    <property type="protein sequence ID" value="KAF6145760.1"/>
    <property type="molecule type" value="Genomic_DNA"/>
</dbReference>
<dbReference type="InterPro" id="IPR036322">
    <property type="entry name" value="WD40_repeat_dom_sf"/>
</dbReference>
<dbReference type="Gene3D" id="2.130.10.10">
    <property type="entry name" value="YVTN repeat-like/Quinoprotein amine dehydrogenase"/>
    <property type="match status" value="2"/>
</dbReference>
<evidence type="ECO:0000256" key="1">
    <source>
        <dbReference type="ARBA" id="ARBA00022574"/>
    </source>
</evidence>